<dbReference type="PROSITE" id="PS51257">
    <property type="entry name" value="PROKAR_LIPOPROTEIN"/>
    <property type="match status" value="1"/>
</dbReference>
<evidence type="ECO:0008006" key="4">
    <source>
        <dbReference type="Google" id="ProtNLM"/>
    </source>
</evidence>
<evidence type="ECO:0000313" key="2">
    <source>
        <dbReference type="EMBL" id="KAB0640612.1"/>
    </source>
</evidence>
<evidence type="ECO:0000313" key="3">
    <source>
        <dbReference type="Proteomes" id="UP000473470"/>
    </source>
</evidence>
<dbReference type="Proteomes" id="UP000473470">
    <property type="component" value="Unassembled WGS sequence"/>
</dbReference>
<feature type="compositionally biased region" description="Gly residues" evidence="1">
    <location>
        <begin position="113"/>
        <end position="127"/>
    </location>
</feature>
<protein>
    <recommendedName>
        <fullName evidence="4">Lipoprotein</fullName>
    </recommendedName>
</protein>
<reference evidence="2 3" key="1">
    <citation type="submission" date="2019-09" db="EMBL/GenBank/DDBJ databases">
        <title>Draft genome sequences of 48 bacterial type strains from the CCUG.</title>
        <authorList>
            <person name="Tunovic T."/>
            <person name="Pineiro-Iglesias B."/>
            <person name="Unosson C."/>
            <person name="Inganas E."/>
            <person name="Ohlen M."/>
            <person name="Cardew S."/>
            <person name="Jensie-Markopoulos S."/>
            <person name="Salva-Serra F."/>
            <person name="Jaen-Luchoro D."/>
            <person name="Karlsson R."/>
            <person name="Svensson-Stadler L."/>
            <person name="Chun J."/>
            <person name="Moore E."/>
        </authorList>
    </citation>
    <scope>NUCLEOTIDE SEQUENCE [LARGE SCALE GENOMIC DNA]</scope>
    <source>
        <strain evidence="2 3">CCUG 65686</strain>
    </source>
</reference>
<gene>
    <name evidence="2" type="ORF">F7R25_03715</name>
</gene>
<feature type="compositionally biased region" description="Basic and acidic residues" evidence="1">
    <location>
        <begin position="62"/>
        <end position="95"/>
    </location>
</feature>
<organism evidence="2 3">
    <name type="scientific">Burkholderia stagnalis</name>
    <dbReference type="NCBI Taxonomy" id="1503054"/>
    <lineage>
        <taxon>Bacteria</taxon>
        <taxon>Pseudomonadati</taxon>
        <taxon>Pseudomonadota</taxon>
        <taxon>Betaproteobacteria</taxon>
        <taxon>Burkholderiales</taxon>
        <taxon>Burkholderiaceae</taxon>
        <taxon>Burkholderia</taxon>
        <taxon>Burkholderia cepacia complex</taxon>
    </lineage>
</organism>
<feature type="region of interest" description="Disordered" evidence="1">
    <location>
        <begin position="62"/>
        <end position="160"/>
    </location>
</feature>
<proteinExistence type="predicted"/>
<comment type="caution">
    <text evidence="2">The sequence shown here is derived from an EMBL/GenBank/DDBJ whole genome shotgun (WGS) entry which is preliminary data.</text>
</comment>
<sequence length="160" mass="17903">MIKLITLATTTAVATLLTGCVVGPDAGYGYGQQTYYSDPGYAYGPSYAPLYGTVNVWGGGGRDHDWDRRDYRRGDRDWRHDRNWGDRNWGDRNWGDRNWGGDRNGGDRHWGDRGNGNGNGNGWGHGNNGNRSNEGNRGNRGDRDWRSGQVDNYRGNGHSH</sequence>
<dbReference type="AlphaFoldDB" id="A0A6L3N4Z2"/>
<name>A0A6L3N4Z2_9BURK</name>
<feature type="compositionally biased region" description="Basic and acidic residues" evidence="1">
    <location>
        <begin position="137"/>
        <end position="146"/>
    </location>
</feature>
<evidence type="ECO:0000256" key="1">
    <source>
        <dbReference type="SAM" id="MobiDB-lite"/>
    </source>
</evidence>
<dbReference type="EMBL" id="VZOK01000004">
    <property type="protein sequence ID" value="KAB0640612.1"/>
    <property type="molecule type" value="Genomic_DNA"/>
</dbReference>
<accession>A0A6L3N4Z2</accession>